<feature type="region of interest" description="Disordered" evidence="1">
    <location>
        <begin position="1"/>
        <end position="38"/>
    </location>
</feature>
<feature type="compositionally biased region" description="Acidic residues" evidence="1">
    <location>
        <begin position="7"/>
        <end position="16"/>
    </location>
</feature>
<gene>
    <name evidence="2" type="ORF">PGQ11_014781</name>
</gene>
<keyword evidence="3" id="KW-1185">Reference proteome</keyword>
<dbReference type="EMBL" id="JAPCWZ010000009">
    <property type="protein sequence ID" value="KAK8852302.1"/>
    <property type="molecule type" value="Genomic_DNA"/>
</dbReference>
<feature type="compositionally biased region" description="Acidic residues" evidence="1">
    <location>
        <begin position="70"/>
        <end position="80"/>
    </location>
</feature>
<accession>A0ABR2HTE3</accession>
<feature type="region of interest" description="Disordered" evidence="1">
    <location>
        <begin position="50"/>
        <end position="115"/>
    </location>
</feature>
<proteinExistence type="predicted"/>
<feature type="compositionally biased region" description="Low complexity" evidence="1">
    <location>
        <begin position="83"/>
        <end position="95"/>
    </location>
</feature>
<comment type="caution">
    <text evidence="2">The sequence shown here is derived from an EMBL/GenBank/DDBJ whole genome shotgun (WGS) entry which is preliminary data.</text>
</comment>
<dbReference type="Proteomes" id="UP001390339">
    <property type="component" value="Unassembled WGS sequence"/>
</dbReference>
<evidence type="ECO:0000256" key="1">
    <source>
        <dbReference type="SAM" id="MobiDB-lite"/>
    </source>
</evidence>
<name>A0ABR2HTE3_9PEZI</name>
<sequence length="115" mass="11818">MSITSQNDDDDDDDDGGGGGRGGDLCPDSGLQRPLHDHVHDGCRRYHVPALVVPPGPDPGPAAAAAAVGEGEDGGEEEEGERAAAAAATAWPRPTVRSCSRVHRRKGKEAAKNTA</sequence>
<organism evidence="2 3">
    <name type="scientific">Apiospora arundinis</name>
    <dbReference type="NCBI Taxonomy" id="335852"/>
    <lineage>
        <taxon>Eukaryota</taxon>
        <taxon>Fungi</taxon>
        <taxon>Dikarya</taxon>
        <taxon>Ascomycota</taxon>
        <taxon>Pezizomycotina</taxon>
        <taxon>Sordariomycetes</taxon>
        <taxon>Xylariomycetidae</taxon>
        <taxon>Amphisphaeriales</taxon>
        <taxon>Apiosporaceae</taxon>
        <taxon>Apiospora</taxon>
    </lineage>
</organism>
<protein>
    <submittedName>
        <fullName evidence="2">Uncharacterized protein</fullName>
    </submittedName>
</protein>
<reference evidence="2 3" key="1">
    <citation type="journal article" date="2024" name="IMA Fungus">
        <title>Apiospora arundinis, a panoply of carbohydrate-active enzymes and secondary metabolites.</title>
        <authorList>
            <person name="Sorensen T."/>
            <person name="Petersen C."/>
            <person name="Muurmann A.T."/>
            <person name="Christiansen J.V."/>
            <person name="Brundto M.L."/>
            <person name="Overgaard C.K."/>
            <person name="Boysen A.T."/>
            <person name="Wollenberg R.D."/>
            <person name="Larsen T.O."/>
            <person name="Sorensen J.L."/>
            <person name="Nielsen K.L."/>
            <person name="Sondergaard T.E."/>
        </authorList>
    </citation>
    <scope>NUCLEOTIDE SEQUENCE [LARGE SCALE GENOMIC DNA]</scope>
    <source>
        <strain evidence="2 3">AAU 773</strain>
    </source>
</reference>
<evidence type="ECO:0000313" key="3">
    <source>
        <dbReference type="Proteomes" id="UP001390339"/>
    </source>
</evidence>
<evidence type="ECO:0000313" key="2">
    <source>
        <dbReference type="EMBL" id="KAK8852302.1"/>
    </source>
</evidence>